<evidence type="ECO:0000313" key="2">
    <source>
        <dbReference type="EMBL" id="KIW84503.1"/>
    </source>
</evidence>
<keyword evidence="3" id="KW-1185">Reference proteome</keyword>
<evidence type="ECO:0000256" key="1">
    <source>
        <dbReference type="SAM" id="MobiDB-lite"/>
    </source>
</evidence>
<dbReference type="HOGENOM" id="CLU_1057673_0_0_1"/>
<evidence type="ECO:0000313" key="3">
    <source>
        <dbReference type="Proteomes" id="UP000053029"/>
    </source>
</evidence>
<feature type="compositionally biased region" description="Low complexity" evidence="1">
    <location>
        <begin position="230"/>
        <end position="242"/>
    </location>
</feature>
<dbReference type="EMBL" id="KN846970">
    <property type="protein sequence ID" value="KIW84503.1"/>
    <property type="molecule type" value="Genomic_DNA"/>
</dbReference>
<dbReference type="OrthoDB" id="4156344at2759"/>
<sequence>MRSSSLVAAGTFAFNAMAQTATFTPDMAWNAVTVGQVWPIHWTVGDGTPVSLFLGNTSWNTPIFENKTATDAEYDWTITVPDGFVAGNYALALVQSGAMDFSPLFSVSLPAAGSSSSTRFPTSMTTPMPNATVTATLISATVDPTATAAPTVTVTYWDHECGCTKTSELPATAAATGSGLAGTQYTWYDEVCGCTKTAMAPAPTTVQCPGSGCASYTAPPGGNVPPSPSAPSSAGVPAPSSSAFQGDANQLGGSVMAVVGGLLAAAMFA</sequence>
<accession>A0A0D2GU35</accession>
<dbReference type="AlphaFoldDB" id="A0A0D2GU35"/>
<dbReference type="VEuPathDB" id="FungiDB:Z517_03753"/>
<protein>
    <submittedName>
        <fullName evidence="2">Uncharacterized protein</fullName>
    </submittedName>
</protein>
<dbReference type="RefSeq" id="XP_013288311.1">
    <property type="nucleotide sequence ID" value="XM_013432857.1"/>
</dbReference>
<name>A0A0D2GU35_9EURO</name>
<proteinExistence type="predicted"/>
<feature type="region of interest" description="Disordered" evidence="1">
    <location>
        <begin position="223"/>
        <end position="242"/>
    </location>
</feature>
<dbReference type="Proteomes" id="UP000053029">
    <property type="component" value="Unassembled WGS sequence"/>
</dbReference>
<reference evidence="2 3" key="1">
    <citation type="submission" date="2015-01" db="EMBL/GenBank/DDBJ databases">
        <title>The Genome Sequence of Fonsecaea pedrosoi CBS 271.37.</title>
        <authorList>
            <consortium name="The Broad Institute Genomics Platform"/>
            <person name="Cuomo C."/>
            <person name="de Hoog S."/>
            <person name="Gorbushina A."/>
            <person name="Stielow B."/>
            <person name="Teixiera M."/>
            <person name="Abouelleil A."/>
            <person name="Chapman S.B."/>
            <person name="Priest M."/>
            <person name="Young S.K."/>
            <person name="Wortman J."/>
            <person name="Nusbaum C."/>
            <person name="Birren B."/>
        </authorList>
    </citation>
    <scope>NUCLEOTIDE SEQUENCE [LARGE SCALE GENOMIC DNA]</scope>
    <source>
        <strain evidence="2 3">CBS 271.37</strain>
    </source>
</reference>
<gene>
    <name evidence="2" type="ORF">Z517_03753</name>
</gene>
<dbReference type="GeneID" id="25303243"/>
<organism evidence="2 3">
    <name type="scientific">Fonsecaea pedrosoi CBS 271.37</name>
    <dbReference type="NCBI Taxonomy" id="1442368"/>
    <lineage>
        <taxon>Eukaryota</taxon>
        <taxon>Fungi</taxon>
        <taxon>Dikarya</taxon>
        <taxon>Ascomycota</taxon>
        <taxon>Pezizomycotina</taxon>
        <taxon>Eurotiomycetes</taxon>
        <taxon>Chaetothyriomycetidae</taxon>
        <taxon>Chaetothyriales</taxon>
        <taxon>Herpotrichiellaceae</taxon>
        <taxon>Fonsecaea</taxon>
    </lineage>
</organism>